<accession>A0AAW1B0D5</accession>
<keyword evidence="1" id="KW-0479">Metal-binding</keyword>
<feature type="compositionally biased region" description="Basic residues" evidence="2">
    <location>
        <begin position="21"/>
        <end position="30"/>
    </location>
</feature>
<dbReference type="SUPFAM" id="SSF57756">
    <property type="entry name" value="Retrovirus zinc finger-like domains"/>
    <property type="match status" value="1"/>
</dbReference>
<name>A0AAW1B0D5_CROAD</name>
<comment type="caution">
    <text evidence="4">The sequence shown here is derived from an EMBL/GenBank/DDBJ whole genome shotgun (WGS) entry which is preliminary data.</text>
</comment>
<feature type="compositionally biased region" description="Basic and acidic residues" evidence="2">
    <location>
        <begin position="114"/>
        <end position="131"/>
    </location>
</feature>
<dbReference type="InterPro" id="IPR001878">
    <property type="entry name" value="Znf_CCHC"/>
</dbReference>
<keyword evidence="1" id="KW-0862">Zinc</keyword>
<keyword evidence="1" id="KW-0863">Zinc-finger</keyword>
<feature type="compositionally biased region" description="Low complexity" evidence="2">
    <location>
        <begin position="552"/>
        <end position="570"/>
    </location>
</feature>
<feature type="compositionally biased region" description="Basic and acidic residues" evidence="2">
    <location>
        <begin position="138"/>
        <end position="152"/>
    </location>
</feature>
<dbReference type="Pfam" id="PF00098">
    <property type="entry name" value="zf-CCHC"/>
    <property type="match status" value="1"/>
</dbReference>
<proteinExistence type="predicted"/>
<feature type="compositionally biased region" description="Basic and acidic residues" evidence="2">
    <location>
        <begin position="162"/>
        <end position="188"/>
    </location>
</feature>
<sequence length="601" mass="68150">MKEGEGGGREERNRKRETGKKGRKRKGRKRKGEERERGRVGERKEKGKKGKREKEERKERGKREKKKREKEMKERERGREERNRKGEREERGRKEKGRGKRKRERKGRKKRKREMKERGRERGRERKEIERGRKRKERERERGREERKERGKKEKGRKRGKERGEKGRKERKGEREEGKRKEREGEERREITIRGIAKGGEFRMCRYPSNRSKTLTIKELPCSLCVPRAVVNLRHGPPCRDHLLSMVKLVVFNPSAFSSSDLMTEVKMGKQLTPTTKTKNLNPEAEMVQESQGEREGTDKPFLLEGTQGRDGALCKNDFKQGKYYSKNYTAHVLELGGKEAPSLALHSPAALSPARGEVVRRSSGRCCCGGRSQRRRVPMGPRISWRASWSPSEACGSVAGCESPAFGSIATQMPSPSPNLPPGPSPLPERSPHRADTGGEEAISWVLRRRKLTVGPRDRVRCLDGHSGLSCFVCFRCNRLGHRAAECPVLVSPGSPVPASKLGPTPKKTPERSRVARQAEGVTPQQSPIEELPAATEERLTEYGHIDPTDDPTTTSPSPNLPPGLSMLPERSPRGANTGGKEAVSWVLRCRKPTVGLHDQ</sequence>
<feature type="compositionally biased region" description="Basic and acidic residues" evidence="2">
    <location>
        <begin position="52"/>
        <end position="62"/>
    </location>
</feature>
<evidence type="ECO:0000313" key="5">
    <source>
        <dbReference type="Proteomes" id="UP001474421"/>
    </source>
</evidence>
<keyword evidence="5" id="KW-1185">Reference proteome</keyword>
<evidence type="ECO:0000256" key="2">
    <source>
        <dbReference type="SAM" id="MobiDB-lite"/>
    </source>
</evidence>
<evidence type="ECO:0000259" key="3">
    <source>
        <dbReference type="PROSITE" id="PS50158"/>
    </source>
</evidence>
<dbReference type="SMART" id="SM00343">
    <property type="entry name" value="ZnF_C2HC"/>
    <property type="match status" value="1"/>
</dbReference>
<feature type="region of interest" description="Disordered" evidence="2">
    <location>
        <begin position="273"/>
        <end position="300"/>
    </location>
</feature>
<gene>
    <name evidence="4" type="ORF">NXF25_018829</name>
</gene>
<dbReference type="PROSITE" id="PS50158">
    <property type="entry name" value="ZF_CCHC"/>
    <property type="match status" value="1"/>
</dbReference>
<feature type="region of interest" description="Disordered" evidence="2">
    <location>
        <begin position="409"/>
        <end position="443"/>
    </location>
</feature>
<dbReference type="GO" id="GO:0003676">
    <property type="term" value="F:nucleic acid binding"/>
    <property type="evidence" value="ECO:0007669"/>
    <property type="project" value="InterPro"/>
</dbReference>
<dbReference type="InterPro" id="IPR036875">
    <property type="entry name" value="Znf_CCHC_sf"/>
</dbReference>
<feature type="region of interest" description="Disordered" evidence="2">
    <location>
        <begin position="492"/>
        <end position="533"/>
    </location>
</feature>
<feature type="compositionally biased region" description="Basic residues" evidence="2">
    <location>
        <begin position="94"/>
        <end position="113"/>
    </location>
</feature>
<feature type="compositionally biased region" description="Basic and acidic residues" evidence="2">
    <location>
        <begin position="69"/>
        <end position="93"/>
    </location>
</feature>
<dbReference type="EMBL" id="JAOTOJ010000009">
    <property type="protein sequence ID" value="KAK9395468.1"/>
    <property type="molecule type" value="Genomic_DNA"/>
</dbReference>
<feature type="compositionally biased region" description="Pro residues" evidence="2">
    <location>
        <begin position="416"/>
        <end position="430"/>
    </location>
</feature>
<dbReference type="GO" id="GO:0008270">
    <property type="term" value="F:zinc ion binding"/>
    <property type="evidence" value="ECO:0007669"/>
    <property type="project" value="UniProtKB-KW"/>
</dbReference>
<feature type="compositionally biased region" description="Basic and acidic residues" evidence="2">
    <location>
        <begin position="1"/>
        <end position="20"/>
    </location>
</feature>
<dbReference type="AlphaFoldDB" id="A0AAW1B0D5"/>
<evidence type="ECO:0000256" key="1">
    <source>
        <dbReference type="PROSITE-ProRule" id="PRU00047"/>
    </source>
</evidence>
<evidence type="ECO:0000313" key="4">
    <source>
        <dbReference type="EMBL" id="KAK9395468.1"/>
    </source>
</evidence>
<feature type="region of interest" description="Disordered" evidence="2">
    <location>
        <begin position="1"/>
        <end position="188"/>
    </location>
</feature>
<dbReference type="Proteomes" id="UP001474421">
    <property type="component" value="Unassembled WGS sequence"/>
</dbReference>
<feature type="compositionally biased region" description="Basic and acidic residues" evidence="2">
    <location>
        <begin position="31"/>
        <end position="45"/>
    </location>
</feature>
<organism evidence="4 5">
    <name type="scientific">Crotalus adamanteus</name>
    <name type="common">Eastern diamondback rattlesnake</name>
    <dbReference type="NCBI Taxonomy" id="8729"/>
    <lineage>
        <taxon>Eukaryota</taxon>
        <taxon>Metazoa</taxon>
        <taxon>Chordata</taxon>
        <taxon>Craniata</taxon>
        <taxon>Vertebrata</taxon>
        <taxon>Euteleostomi</taxon>
        <taxon>Lepidosauria</taxon>
        <taxon>Squamata</taxon>
        <taxon>Bifurcata</taxon>
        <taxon>Unidentata</taxon>
        <taxon>Episquamata</taxon>
        <taxon>Toxicofera</taxon>
        <taxon>Serpentes</taxon>
        <taxon>Colubroidea</taxon>
        <taxon>Viperidae</taxon>
        <taxon>Crotalinae</taxon>
        <taxon>Crotalus</taxon>
    </lineage>
</organism>
<protein>
    <submittedName>
        <fullName evidence="4">SH2B adaptor protein 1 SH2B1 transcript variant X6 mRNA</fullName>
    </submittedName>
</protein>
<feature type="region of interest" description="Disordered" evidence="2">
    <location>
        <begin position="545"/>
        <end position="586"/>
    </location>
</feature>
<feature type="domain" description="CCHC-type" evidence="3">
    <location>
        <begin position="475"/>
        <end position="489"/>
    </location>
</feature>
<reference evidence="4 5" key="1">
    <citation type="journal article" date="2024" name="Proc. Natl. Acad. Sci. U.S.A.">
        <title>The genetic regulatory architecture and epigenomic basis for age-related changes in rattlesnake venom.</title>
        <authorList>
            <person name="Hogan M.P."/>
            <person name="Holding M.L."/>
            <person name="Nystrom G.S."/>
            <person name="Colston T.J."/>
            <person name="Bartlett D.A."/>
            <person name="Mason A.J."/>
            <person name="Ellsworth S.A."/>
            <person name="Rautsaw R.M."/>
            <person name="Lawrence K.C."/>
            <person name="Strickland J.L."/>
            <person name="He B."/>
            <person name="Fraser P."/>
            <person name="Margres M.J."/>
            <person name="Gilbert D.M."/>
            <person name="Gibbs H.L."/>
            <person name="Parkinson C.L."/>
            <person name="Rokyta D.R."/>
        </authorList>
    </citation>
    <scope>NUCLEOTIDE SEQUENCE [LARGE SCALE GENOMIC DNA]</scope>
    <source>
        <strain evidence="4">DRR0105</strain>
    </source>
</reference>